<protein>
    <submittedName>
        <fullName evidence="2">Uncharacterized protein</fullName>
    </submittedName>
</protein>
<evidence type="ECO:0000256" key="1">
    <source>
        <dbReference type="SAM" id="MobiDB-lite"/>
    </source>
</evidence>
<organism evidence="2 3">
    <name type="scientific">Actinoalloteichus hoggarensis</name>
    <dbReference type="NCBI Taxonomy" id="1470176"/>
    <lineage>
        <taxon>Bacteria</taxon>
        <taxon>Bacillati</taxon>
        <taxon>Actinomycetota</taxon>
        <taxon>Actinomycetes</taxon>
        <taxon>Pseudonocardiales</taxon>
        <taxon>Pseudonocardiaceae</taxon>
        <taxon>Actinoalloteichus</taxon>
    </lineage>
</organism>
<name>A0A221VXE3_9PSEU</name>
<gene>
    <name evidence="2" type="ORF">AHOG_02760</name>
</gene>
<evidence type="ECO:0000313" key="2">
    <source>
        <dbReference type="EMBL" id="ASO18212.1"/>
    </source>
</evidence>
<feature type="compositionally biased region" description="Basic and acidic residues" evidence="1">
    <location>
        <begin position="37"/>
        <end position="47"/>
    </location>
</feature>
<accession>A0A221VXE3</accession>
<dbReference type="EMBL" id="CP022521">
    <property type="protein sequence ID" value="ASO18212.1"/>
    <property type="molecule type" value="Genomic_DNA"/>
</dbReference>
<evidence type="ECO:0000313" key="3">
    <source>
        <dbReference type="Proteomes" id="UP000204221"/>
    </source>
</evidence>
<dbReference type="AlphaFoldDB" id="A0A221VXE3"/>
<proteinExistence type="predicted"/>
<reference evidence="2 3" key="1">
    <citation type="submission" date="2017-07" db="EMBL/GenBank/DDBJ databases">
        <title>Complete genome sequence of Actinoalloteichus hoggarensis DSM 45943, type strain of Actinoalloteichus hoggarensis.</title>
        <authorList>
            <person name="Ruckert C."/>
            <person name="Nouioui I."/>
            <person name="Willmese J."/>
            <person name="van Wezel G."/>
            <person name="Klenk H.-P."/>
            <person name="Kalinowski J."/>
            <person name="Zotchev S.B."/>
        </authorList>
    </citation>
    <scope>NUCLEOTIDE SEQUENCE [LARGE SCALE GENOMIC DNA]</scope>
    <source>
        <strain evidence="2 3">DSM 45943</strain>
    </source>
</reference>
<feature type="region of interest" description="Disordered" evidence="1">
    <location>
        <begin position="1"/>
        <end position="65"/>
    </location>
</feature>
<keyword evidence="3" id="KW-1185">Reference proteome</keyword>
<dbReference type="Proteomes" id="UP000204221">
    <property type="component" value="Chromosome"/>
</dbReference>
<dbReference type="KEGG" id="ahg:AHOG_02760"/>
<sequence>MDWTTRTGCGGADTTPFMTPAHHRPAHEPGPPTGAADRTEHGARSTEHGQTNRAPAAGTRRGPDQLIAWEPQEAFSSASRSRVRFGSTGMPGPMVVEKVIFFRKRPLAADGFARSTSSSATA</sequence>